<reference evidence="2 4" key="2">
    <citation type="submission" date="2018-09" db="EMBL/GenBank/DDBJ databases">
        <title>Genomic Encyclopedia of Archaeal and Bacterial Type Strains, Phase II (KMG-II): from individual species to whole genera.</title>
        <authorList>
            <person name="Goeker M."/>
        </authorList>
    </citation>
    <scope>NUCLEOTIDE SEQUENCE [LARGE SCALE GENOMIC DNA]</scope>
    <source>
        <strain evidence="2 4">DSM 16337</strain>
    </source>
</reference>
<evidence type="ECO:0000313" key="3">
    <source>
        <dbReference type="Proteomes" id="UP000225605"/>
    </source>
</evidence>
<protein>
    <submittedName>
        <fullName evidence="1">Uncharacterized protein</fullName>
    </submittedName>
</protein>
<gene>
    <name evidence="2" type="ORF">BDE27_0896</name>
    <name evidence="1" type="ORF">Xehl_00333</name>
</gene>
<evidence type="ECO:0000313" key="1">
    <source>
        <dbReference type="EMBL" id="PHM26659.1"/>
    </source>
</evidence>
<dbReference type="EMBL" id="NIBT01000002">
    <property type="protein sequence ID" value="PHM26659.1"/>
    <property type="molecule type" value="Genomic_DNA"/>
</dbReference>
<evidence type="ECO:0000313" key="2">
    <source>
        <dbReference type="EMBL" id="RKE93185.1"/>
    </source>
</evidence>
<dbReference type="EMBL" id="RAQI01000001">
    <property type="protein sequence ID" value="RKE93185.1"/>
    <property type="molecule type" value="Genomic_DNA"/>
</dbReference>
<organism evidence="1 3">
    <name type="scientific">Xenorhabdus ehlersii</name>
    <dbReference type="NCBI Taxonomy" id="290111"/>
    <lineage>
        <taxon>Bacteria</taxon>
        <taxon>Pseudomonadati</taxon>
        <taxon>Pseudomonadota</taxon>
        <taxon>Gammaproteobacteria</taxon>
        <taxon>Enterobacterales</taxon>
        <taxon>Morganellaceae</taxon>
        <taxon>Xenorhabdus</taxon>
    </lineage>
</organism>
<name>A0A2D0IXI7_9GAMM</name>
<dbReference type="Proteomes" id="UP000283568">
    <property type="component" value="Unassembled WGS sequence"/>
</dbReference>
<accession>A0A2D0IXI7</accession>
<sequence length="41" mass="5033">MYLQVTYFMISDLNYLGYTPNALDYILKLLLIKFKFKFKFD</sequence>
<proteinExistence type="predicted"/>
<dbReference type="Proteomes" id="UP000225605">
    <property type="component" value="Unassembled WGS sequence"/>
</dbReference>
<reference evidence="1 3" key="1">
    <citation type="journal article" date="2017" name="Nat. Microbiol.">
        <title>Natural product diversity associated with the nematode symbionts Photorhabdus and Xenorhabdus.</title>
        <authorList>
            <person name="Tobias N.J."/>
            <person name="Wolff H."/>
            <person name="Djahanschiri B."/>
            <person name="Grundmann F."/>
            <person name="Kronenwerth M."/>
            <person name="Shi Y.M."/>
            <person name="Simonyi S."/>
            <person name="Grun P."/>
            <person name="Shapiro-Ilan D."/>
            <person name="Pidot S.J."/>
            <person name="Stinear T.P."/>
            <person name="Ebersberger I."/>
            <person name="Bode H.B."/>
        </authorList>
    </citation>
    <scope>NUCLEOTIDE SEQUENCE [LARGE SCALE GENOMIC DNA]</scope>
    <source>
        <strain evidence="1 3">DSM 16337</strain>
    </source>
</reference>
<evidence type="ECO:0000313" key="4">
    <source>
        <dbReference type="Proteomes" id="UP000283568"/>
    </source>
</evidence>
<keyword evidence="4" id="KW-1185">Reference proteome</keyword>
<dbReference type="AlphaFoldDB" id="A0A2D0IXI7"/>
<comment type="caution">
    <text evidence="1">The sequence shown here is derived from an EMBL/GenBank/DDBJ whole genome shotgun (WGS) entry which is preliminary data.</text>
</comment>